<dbReference type="InterPro" id="IPR015834">
    <property type="entry name" value="UCP016642"/>
</dbReference>
<dbReference type="Gene3D" id="3.40.50.880">
    <property type="match status" value="1"/>
</dbReference>
<accession>A0A7V8V275</accession>
<protein>
    <recommendedName>
        <fullName evidence="2">Biotin-protein ligase N-terminal domain-containing protein</fullName>
    </recommendedName>
</protein>
<feature type="chain" id="PRO_5030840856" description="Biotin-protein ligase N-terminal domain-containing protein" evidence="1">
    <location>
        <begin position="32"/>
        <end position="268"/>
    </location>
</feature>
<gene>
    <name evidence="3" type="ORF">HOV93_07110</name>
</gene>
<evidence type="ECO:0000313" key="4">
    <source>
        <dbReference type="Proteomes" id="UP000551616"/>
    </source>
</evidence>
<sequence>MSHVNTLANSNLLLPICVIALTLAVAMPVVAQTSVVTETGPQIRVAVYSHSNGKGNGPTNLKRILIEETGFKTTIVSPAQIRDGVLSDFDVLIMPGGSGSKQAEMLEDVGCEVVKNFVRDGGGYVGICAGSYLASSHYSWSLGLINAKVWDRSHWARGTGTVSLDISPAGCKLLNTEEAELDCYYGQGPLLVPDNKSSLPGYEVLASYGTEIAKKGAPEGSMVGTHAIVRSIYGQGRVICFSPHPETSSGPNSIMAEGVRWAGSGQVE</sequence>
<dbReference type="InterPro" id="IPR019197">
    <property type="entry name" value="Biotin-prot_ligase_N"/>
</dbReference>
<dbReference type="Proteomes" id="UP000551616">
    <property type="component" value="Unassembled WGS sequence"/>
</dbReference>
<evidence type="ECO:0000259" key="2">
    <source>
        <dbReference type="Pfam" id="PF09825"/>
    </source>
</evidence>
<keyword evidence="4" id="KW-1185">Reference proteome</keyword>
<dbReference type="SUPFAM" id="SSF52317">
    <property type="entry name" value="Class I glutamine amidotransferase-like"/>
    <property type="match status" value="1"/>
</dbReference>
<dbReference type="PIRSF" id="PIRSF016642">
    <property type="entry name" value="UCP016642"/>
    <property type="match status" value="1"/>
</dbReference>
<dbReference type="Pfam" id="PF09825">
    <property type="entry name" value="BPL_N"/>
    <property type="match status" value="2"/>
</dbReference>
<proteinExistence type="predicted"/>
<comment type="caution">
    <text evidence="3">The sequence shown here is derived from an EMBL/GenBank/DDBJ whole genome shotgun (WGS) entry which is preliminary data.</text>
</comment>
<evidence type="ECO:0000313" key="3">
    <source>
        <dbReference type="EMBL" id="MBA2113562.1"/>
    </source>
</evidence>
<dbReference type="InterPro" id="IPR029062">
    <property type="entry name" value="Class_I_gatase-like"/>
</dbReference>
<feature type="domain" description="Biotin-protein ligase N-terminal" evidence="2">
    <location>
        <begin position="157"/>
        <end position="249"/>
    </location>
</feature>
<name>A0A7V8V275_9BACT</name>
<dbReference type="EMBL" id="JABRWO010000002">
    <property type="protein sequence ID" value="MBA2113562.1"/>
    <property type="molecule type" value="Genomic_DNA"/>
</dbReference>
<keyword evidence="1" id="KW-0732">Signal</keyword>
<reference evidence="3 4" key="1">
    <citation type="submission" date="2020-05" db="EMBL/GenBank/DDBJ databases">
        <title>Bremerella alba sp. nov., a novel planctomycete isolated from the surface of the macroalga Fucus spiralis.</title>
        <authorList>
            <person name="Godinho O."/>
            <person name="Botelho R."/>
            <person name="Albuquerque L."/>
            <person name="Wiegand S."/>
            <person name="Da Costa M.S."/>
            <person name="Lobo-Da-Cunha A."/>
            <person name="Jogler C."/>
            <person name="Lage O.M."/>
        </authorList>
    </citation>
    <scope>NUCLEOTIDE SEQUENCE [LARGE SCALE GENOMIC DNA]</scope>
    <source>
        <strain evidence="3 4">FF15</strain>
    </source>
</reference>
<evidence type="ECO:0000256" key="1">
    <source>
        <dbReference type="SAM" id="SignalP"/>
    </source>
</evidence>
<dbReference type="RefSeq" id="WP_207395069.1">
    <property type="nucleotide sequence ID" value="NZ_JABRWO010000002.1"/>
</dbReference>
<feature type="domain" description="Biotin-protein ligase N-terminal" evidence="2">
    <location>
        <begin position="89"/>
        <end position="149"/>
    </location>
</feature>
<feature type="signal peptide" evidence="1">
    <location>
        <begin position="1"/>
        <end position="31"/>
    </location>
</feature>
<dbReference type="AlphaFoldDB" id="A0A7V8V275"/>
<organism evidence="3 4">
    <name type="scientific">Bremerella alba</name>
    <dbReference type="NCBI Taxonomy" id="980252"/>
    <lineage>
        <taxon>Bacteria</taxon>
        <taxon>Pseudomonadati</taxon>
        <taxon>Planctomycetota</taxon>
        <taxon>Planctomycetia</taxon>
        <taxon>Pirellulales</taxon>
        <taxon>Pirellulaceae</taxon>
        <taxon>Bremerella</taxon>
    </lineage>
</organism>